<dbReference type="SUPFAM" id="SSF55604">
    <property type="entry name" value="Glucose permease domain IIB"/>
    <property type="match status" value="1"/>
</dbReference>
<evidence type="ECO:0000256" key="13">
    <source>
        <dbReference type="SAM" id="Phobius"/>
    </source>
</evidence>
<dbReference type="Proteomes" id="UP000254938">
    <property type="component" value="Unassembled WGS sequence"/>
</dbReference>
<keyword evidence="5" id="KW-0808">Transferase</keyword>
<feature type="domain" description="PTS EIIC type-1" evidence="15">
    <location>
        <begin position="108"/>
        <end position="374"/>
    </location>
</feature>
<dbReference type="GO" id="GO:0005886">
    <property type="term" value="C:plasma membrane"/>
    <property type="evidence" value="ECO:0007669"/>
    <property type="project" value="UniProtKB-SubCell"/>
</dbReference>
<evidence type="ECO:0000313" key="16">
    <source>
        <dbReference type="EMBL" id="STS84635.1"/>
    </source>
</evidence>
<dbReference type="Pfam" id="PF00367">
    <property type="entry name" value="PTS_EIIB"/>
    <property type="match status" value="1"/>
</dbReference>
<keyword evidence="3" id="KW-1003">Cell membrane</keyword>
<feature type="transmembrane region" description="Helical" evidence="13">
    <location>
        <begin position="177"/>
        <end position="197"/>
    </location>
</feature>
<sequence length="374" mass="39956">MSKNYAALAQQIVAAIGGVDNVAAVTHCMTRLRFVVKDDEQVDSSTLKGLAGVLGVVRSDNQCQVIIGNTVSQAYREVVNLLPGDLRPAEPQGKAPLTLKRIGAGILDALIGTMSPLIPAIIGGSMVKLLAMILEMSGALPKGSPTLTLLALIGDGAFFFLPLMVAASAAVKFKTNMSLAIAIAGVLVHPGFIELMAKAAQGEHVEFAFIPVTAVKYTYTVIPALVMTWCLSYIERWVDRITPAVTKNFLKPMLIVLIAAPLAILLIGPLGIWIRQRHFRAGVYDPQLSRLAVGGDHGRAVAAIGDDRYAPRLYADHHSDHRRNRQRGYGDAIGDRRQPVARRLFAGGSVENQKPGAAPDGAGRRGIGDSGRDF</sequence>
<dbReference type="FunFam" id="3.30.1360.60:FF:000001">
    <property type="entry name" value="PTS system glucose-specific IIBC component PtsG"/>
    <property type="match status" value="1"/>
</dbReference>
<dbReference type="PROSITE" id="PS51103">
    <property type="entry name" value="PTS_EIIC_TYPE_1"/>
    <property type="match status" value="1"/>
</dbReference>
<dbReference type="GO" id="GO:0008982">
    <property type="term" value="F:protein-N(PI)-phosphohistidine-sugar phosphotransferase activity"/>
    <property type="evidence" value="ECO:0007669"/>
    <property type="project" value="InterPro"/>
</dbReference>
<feature type="region of interest" description="Disordered" evidence="12">
    <location>
        <begin position="345"/>
        <end position="374"/>
    </location>
</feature>
<dbReference type="EMBL" id="UGKQ01000007">
    <property type="protein sequence ID" value="STS84635.1"/>
    <property type="molecule type" value="Genomic_DNA"/>
</dbReference>
<evidence type="ECO:0000256" key="4">
    <source>
        <dbReference type="ARBA" id="ARBA00022597"/>
    </source>
</evidence>
<name>A0A377TY20_KLEPN</name>
<accession>A0A377TY20</accession>
<evidence type="ECO:0000256" key="3">
    <source>
        <dbReference type="ARBA" id="ARBA00022475"/>
    </source>
</evidence>
<evidence type="ECO:0000256" key="10">
    <source>
        <dbReference type="ARBA" id="ARBA00023136"/>
    </source>
</evidence>
<protein>
    <submittedName>
        <fullName evidence="16">PTS system protein</fullName>
    </submittedName>
</protein>
<evidence type="ECO:0000256" key="12">
    <source>
        <dbReference type="SAM" id="MobiDB-lite"/>
    </source>
</evidence>
<dbReference type="GO" id="GO:0090589">
    <property type="term" value="F:protein-phosphocysteine-trehalose phosphotransferase system transporter activity"/>
    <property type="evidence" value="ECO:0007669"/>
    <property type="project" value="TreeGrafter"/>
</dbReference>
<gene>
    <name evidence="16" type="primary">bglF_6</name>
    <name evidence="16" type="ORF">NCTC9140_06446</name>
</gene>
<evidence type="ECO:0000259" key="15">
    <source>
        <dbReference type="PROSITE" id="PS51103"/>
    </source>
</evidence>
<dbReference type="CDD" id="cd00212">
    <property type="entry name" value="PTS_IIB_glc"/>
    <property type="match status" value="1"/>
</dbReference>
<keyword evidence="10 13" id="KW-0472">Membrane</keyword>
<dbReference type="PROSITE" id="PS01035">
    <property type="entry name" value="PTS_EIIB_TYPE_1_CYS"/>
    <property type="match status" value="1"/>
</dbReference>
<comment type="subcellular location">
    <subcellularLocation>
        <location evidence="1">Cell membrane</location>
        <topology evidence="1">Multi-pass membrane protein</topology>
    </subcellularLocation>
</comment>
<feature type="transmembrane region" description="Helical" evidence="13">
    <location>
        <begin position="254"/>
        <end position="274"/>
    </location>
</feature>
<dbReference type="InterPro" id="IPR013013">
    <property type="entry name" value="PTS_EIIC_1"/>
</dbReference>
<keyword evidence="9 13" id="KW-1133">Transmembrane helix</keyword>
<dbReference type="PROSITE" id="PS51098">
    <property type="entry name" value="PTS_EIIB_TYPE_1"/>
    <property type="match status" value="1"/>
</dbReference>
<dbReference type="GO" id="GO:0015771">
    <property type="term" value="P:trehalose transport"/>
    <property type="evidence" value="ECO:0007669"/>
    <property type="project" value="TreeGrafter"/>
</dbReference>
<dbReference type="InterPro" id="IPR003352">
    <property type="entry name" value="PTS_EIIC"/>
</dbReference>
<dbReference type="InterPro" id="IPR036878">
    <property type="entry name" value="Glu_permease_IIB"/>
</dbReference>
<feature type="transmembrane region" description="Helical" evidence="13">
    <location>
        <begin position="146"/>
        <end position="171"/>
    </location>
</feature>
<dbReference type="Pfam" id="PF02378">
    <property type="entry name" value="PTS_EIIC"/>
    <property type="match status" value="1"/>
</dbReference>
<evidence type="ECO:0000256" key="7">
    <source>
        <dbReference type="ARBA" id="ARBA00022692"/>
    </source>
</evidence>
<evidence type="ECO:0000256" key="2">
    <source>
        <dbReference type="ARBA" id="ARBA00022448"/>
    </source>
</evidence>
<dbReference type="GO" id="GO:0009401">
    <property type="term" value="P:phosphoenolpyruvate-dependent sugar phosphotransferase system"/>
    <property type="evidence" value="ECO:0007669"/>
    <property type="project" value="UniProtKB-KW"/>
</dbReference>
<evidence type="ECO:0000256" key="9">
    <source>
        <dbReference type="ARBA" id="ARBA00022989"/>
    </source>
</evidence>
<organism evidence="16 17">
    <name type="scientific">Klebsiella pneumoniae</name>
    <dbReference type="NCBI Taxonomy" id="573"/>
    <lineage>
        <taxon>Bacteria</taxon>
        <taxon>Pseudomonadati</taxon>
        <taxon>Pseudomonadota</taxon>
        <taxon>Gammaproteobacteria</taxon>
        <taxon>Enterobacterales</taxon>
        <taxon>Enterobacteriaceae</taxon>
        <taxon>Klebsiella/Raoultella group</taxon>
        <taxon>Klebsiella</taxon>
        <taxon>Klebsiella pneumoniae complex</taxon>
    </lineage>
</organism>
<dbReference type="InterPro" id="IPR018113">
    <property type="entry name" value="PTrfase_EIIB_Cys"/>
</dbReference>
<dbReference type="InterPro" id="IPR050558">
    <property type="entry name" value="PTS_Sugar-Specific_Components"/>
</dbReference>
<reference evidence="16 17" key="1">
    <citation type="submission" date="2018-06" db="EMBL/GenBank/DDBJ databases">
        <authorList>
            <consortium name="Pathogen Informatics"/>
            <person name="Doyle S."/>
        </authorList>
    </citation>
    <scope>NUCLEOTIDE SEQUENCE [LARGE SCALE GENOMIC DNA]</scope>
    <source>
        <strain evidence="16 17">NCTC9140</strain>
    </source>
</reference>
<keyword evidence="2" id="KW-0813">Transport</keyword>
<dbReference type="PANTHER" id="PTHR30175:SF1">
    <property type="entry name" value="PTS SYSTEM ARBUTIN-, CELLOBIOSE-, AND SALICIN-SPECIFIC EIIBC COMPONENT-RELATED"/>
    <property type="match status" value="1"/>
</dbReference>
<keyword evidence="4" id="KW-0762">Sugar transport</keyword>
<keyword evidence="7 13" id="KW-0812">Transmembrane</keyword>
<dbReference type="InterPro" id="IPR001996">
    <property type="entry name" value="PTS_IIB_1"/>
</dbReference>
<evidence type="ECO:0000256" key="5">
    <source>
        <dbReference type="ARBA" id="ARBA00022679"/>
    </source>
</evidence>
<feature type="domain" description="PTS EIIB type-1" evidence="14">
    <location>
        <begin position="6"/>
        <end position="88"/>
    </location>
</feature>
<feature type="compositionally biased region" description="Basic and acidic residues" evidence="12">
    <location>
        <begin position="362"/>
        <end position="374"/>
    </location>
</feature>
<dbReference type="GO" id="GO:0016301">
    <property type="term" value="F:kinase activity"/>
    <property type="evidence" value="ECO:0007669"/>
    <property type="project" value="UniProtKB-KW"/>
</dbReference>
<dbReference type="Gene3D" id="3.30.1360.60">
    <property type="entry name" value="Glucose permease domain IIB"/>
    <property type="match status" value="1"/>
</dbReference>
<dbReference type="PANTHER" id="PTHR30175">
    <property type="entry name" value="PHOSPHOTRANSFERASE SYSTEM TRANSPORT PROTEIN"/>
    <property type="match status" value="1"/>
</dbReference>
<keyword evidence="8" id="KW-0418">Kinase</keyword>
<feature type="active site" description="Phosphocysteine intermediate; for EIIB activity" evidence="11">
    <location>
        <position position="28"/>
    </location>
</feature>
<proteinExistence type="predicted"/>
<dbReference type="AlphaFoldDB" id="A0A377TY20"/>
<evidence type="ECO:0000256" key="6">
    <source>
        <dbReference type="ARBA" id="ARBA00022683"/>
    </source>
</evidence>
<feature type="transmembrane region" description="Helical" evidence="13">
    <location>
        <begin position="217"/>
        <end position="234"/>
    </location>
</feature>
<evidence type="ECO:0000259" key="14">
    <source>
        <dbReference type="PROSITE" id="PS51098"/>
    </source>
</evidence>
<keyword evidence="6" id="KW-0598">Phosphotransferase system</keyword>
<evidence type="ECO:0000313" key="17">
    <source>
        <dbReference type="Proteomes" id="UP000254938"/>
    </source>
</evidence>
<evidence type="ECO:0000256" key="8">
    <source>
        <dbReference type="ARBA" id="ARBA00022777"/>
    </source>
</evidence>
<evidence type="ECO:0000256" key="11">
    <source>
        <dbReference type="PROSITE-ProRule" id="PRU00421"/>
    </source>
</evidence>
<evidence type="ECO:0000256" key="1">
    <source>
        <dbReference type="ARBA" id="ARBA00004651"/>
    </source>
</evidence>